<dbReference type="GO" id="GO:0006935">
    <property type="term" value="P:chemotaxis"/>
    <property type="evidence" value="ECO:0007669"/>
    <property type="project" value="UniProtKB-KW"/>
</dbReference>
<keyword evidence="1" id="KW-0145">Chemotaxis</keyword>
<evidence type="ECO:0000256" key="1">
    <source>
        <dbReference type="ARBA" id="ARBA00022500"/>
    </source>
</evidence>
<proteinExistence type="predicted"/>
<protein>
    <submittedName>
        <fullName evidence="4">Chemotaxis protein CheC</fullName>
    </submittedName>
</protein>
<keyword evidence="5" id="KW-1185">Reference proteome</keyword>
<name>A0A1P8JWF8_9BURK</name>
<accession>A0A1P8JWF8</accession>
<dbReference type="EMBL" id="CP019236">
    <property type="protein sequence ID" value="APW38085.1"/>
    <property type="molecule type" value="Genomic_DNA"/>
</dbReference>
<evidence type="ECO:0000313" key="4">
    <source>
        <dbReference type="EMBL" id="APW38085.1"/>
    </source>
</evidence>
<organism evidence="4 5">
    <name type="scientific">Rhodoferax koreensis</name>
    <dbReference type="NCBI Taxonomy" id="1842727"/>
    <lineage>
        <taxon>Bacteria</taxon>
        <taxon>Pseudomonadati</taxon>
        <taxon>Pseudomonadota</taxon>
        <taxon>Betaproteobacteria</taxon>
        <taxon>Burkholderiales</taxon>
        <taxon>Comamonadaceae</taxon>
        <taxon>Rhodoferax</taxon>
    </lineage>
</organism>
<gene>
    <name evidence="4" type="ORF">RD110_13505</name>
</gene>
<dbReference type="InterPro" id="IPR007597">
    <property type="entry name" value="CheC"/>
</dbReference>
<dbReference type="GO" id="GO:0016787">
    <property type="term" value="F:hydrolase activity"/>
    <property type="evidence" value="ECO:0007669"/>
    <property type="project" value="UniProtKB-KW"/>
</dbReference>
<dbReference type="InterPro" id="IPR028976">
    <property type="entry name" value="CheC-like_sf"/>
</dbReference>
<dbReference type="CDD" id="cd17910">
    <property type="entry name" value="CheC_ClassII"/>
    <property type="match status" value="1"/>
</dbReference>
<dbReference type="STRING" id="1842727.RD110_13505"/>
<keyword evidence="2" id="KW-0378">Hydrolase</keyword>
<reference evidence="4 5" key="1">
    <citation type="submission" date="2017-01" db="EMBL/GenBank/DDBJ databases">
        <authorList>
            <person name="Mah S.A."/>
            <person name="Swanson W.J."/>
            <person name="Moy G.W."/>
            <person name="Vacquier V.D."/>
        </authorList>
    </citation>
    <scope>NUCLEOTIDE SEQUENCE [LARGE SCALE GENOMIC DNA]</scope>
    <source>
        <strain evidence="4 5">DCY110</strain>
    </source>
</reference>
<evidence type="ECO:0000259" key="3">
    <source>
        <dbReference type="Pfam" id="PF04509"/>
    </source>
</evidence>
<dbReference type="KEGG" id="rhy:RD110_13505"/>
<evidence type="ECO:0000256" key="2">
    <source>
        <dbReference type="ARBA" id="ARBA00022801"/>
    </source>
</evidence>
<dbReference type="AlphaFoldDB" id="A0A1P8JWF8"/>
<dbReference type="RefSeq" id="WP_076199964.1">
    <property type="nucleotide sequence ID" value="NZ_CP019236.1"/>
</dbReference>
<dbReference type="PANTHER" id="PTHR43693:SF1">
    <property type="entry name" value="PROTEIN PHOSPHATASE CHEZ"/>
    <property type="match status" value="1"/>
</dbReference>
<dbReference type="SUPFAM" id="SSF103039">
    <property type="entry name" value="CheC-like"/>
    <property type="match status" value="1"/>
</dbReference>
<dbReference type="Gene3D" id="3.40.1550.10">
    <property type="entry name" value="CheC-like"/>
    <property type="match status" value="1"/>
</dbReference>
<evidence type="ECO:0000313" key="5">
    <source>
        <dbReference type="Proteomes" id="UP000186609"/>
    </source>
</evidence>
<sequence>MNLSELQLDALTEVFNVGAGQAAANLSEIVGDEVRLSVPRIQFYDRTEINPGTLALADQRVGSVRQLFSGPFNLDASLLFKEERALEIVQEMIGSQVRVEDLVDFEQEAMCELGNIILNGCMSTIADVLQIELTSTLPEYTVAASDVVVGGLVSDMTQPVIMVLHIDLTIEKRQTHGYLVFLLSSGSLAELVVALDRFLGRI</sequence>
<dbReference type="Proteomes" id="UP000186609">
    <property type="component" value="Chromosome"/>
</dbReference>
<dbReference type="InterPro" id="IPR050992">
    <property type="entry name" value="CheZ_family_phosphatases"/>
</dbReference>
<dbReference type="PANTHER" id="PTHR43693">
    <property type="entry name" value="PROTEIN PHOSPHATASE CHEZ"/>
    <property type="match status" value="1"/>
</dbReference>
<dbReference type="Pfam" id="PF04509">
    <property type="entry name" value="CheC"/>
    <property type="match status" value="1"/>
</dbReference>
<dbReference type="OrthoDB" id="274823at2"/>
<feature type="domain" description="CheC-like protein" evidence="3">
    <location>
        <begin position="7"/>
        <end position="41"/>
    </location>
</feature>